<evidence type="ECO:0000259" key="1">
    <source>
        <dbReference type="PROSITE" id="PS51819"/>
    </source>
</evidence>
<protein>
    <recommendedName>
        <fullName evidence="1">VOC domain-containing protein</fullName>
    </recommendedName>
</protein>
<dbReference type="PANTHER" id="PTHR33993:SF10">
    <property type="entry name" value="CONSERVED PROTEIN"/>
    <property type="match status" value="1"/>
</dbReference>
<keyword evidence="3" id="KW-1185">Reference proteome</keyword>
<dbReference type="Gene3D" id="3.10.180.10">
    <property type="entry name" value="2,3-Dihydroxybiphenyl 1,2-Dioxygenase, domain 1"/>
    <property type="match status" value="2"/>
</dbReference>
<comment type="caution">
    <text evidence="2">The sequence shown here is derived from an EMBL/GenBank/DDBJ whole genome shotgun (WGS) entry which is preliminary data.</text>
</comment>
<name>A0A7W8EHM3_9ACTN</name>
<dbReference type="InterPro" id="IPR029068">
    <property type="entry name" value="Glyas_Bleomycin-R_OHBP_Dase"/>
</dbReference>
<dbReference type="InterPro" id="IPR037523">
    <property type="entry name" value="VOC_core"/>
</dbReference>
<proteinExistence type="predicted"/>
<dbReference type="AlphaFoldDB" id="A0A7W8EHM3"/>
<dbReference type="Pfam" id="PF18029">
    <property type="entry name" value="Glyoxalase_6"/>
    <property type="match status" value="1"/>
</dbReference>
<dbReference type="RefSeq" id="WP_184965286.1">
    <property type="nucleotide sequence ID" value="NZ_JACHIN010000006.1"/>
</dbReference>
<dbReference type="InterPro" id="IPR041581">
    <property type="entry name" value="Glyoxalase_6"/>
</dbReference>
<dbReference type="SUPFAM" id="SSF54593">
    <property type="entry name" value="Glyoxalase/Bleomycin resistance protein/Dihydroxybiphenyl dioxygenase"/>
    <property type="match status" value="2"/>
</dbReference>
<feature type="domain" description="VOC" evidence="1">
    <location>
        <begin position="9"/>
        <end position="114"/>
    </location>
</feature>
<accession>A0A7W8EHM3</accession>
<evidence type="ECO:0000313" key="3">
    <source>
        <dbReference type="Proteomes" id="UP000568380"/>
    </source>
</evidence>
<dbReference type="PROSITE" id="PS51819">
    <property type="entry name" value="VOC"/>
    <property type="match status" value="1"/>
</dbReference>
<organism evidence="2 3">
    <name type="scientific">Nonomuraea endophytica</name>
    <dbReference type="NCBI Taxonomy" id="714136"/>
    <lineage>
        <taxon>Bacteria</taxon>
        <taxon>Bacillati</taxon>
        <taxon>Actinomycetota</taxon>
        <taxon>Actinomycetes</taxon>
        <taxon>Streptosporangiales</taxon>
        <taxon>Streptosporangiaceae</taxon>
        <taxon>Nonomuraea</taxon>
    </lineage>
</organism>
<reference evidence="2 3" key="1">
    <citation type="submission" date="2020-08" db="EMBL/GenBank/DDBJ databases">
        <title>Genomic Encyclopedia of Type Strains, Phase IV (KMG-IV): sequencing the most valuable type-strain genomes for metagenomic binning, comparative biology and taxonomic classification.</title>
        <authorList>
            <person name="Goeker M."/>
        </authorList>
    </citation>
    <scope>NUCLEOTIDE SEQUENCE [LARGE SCALE GENOMIC DNA]</scope>
    <source>
        <strain evidence="2 3">DSM 45385</strain>
    </source>
</reference>
<dbReference type="CDD" id="cd07247">
    <property type="entry name" value="SgaA_N_like"/>
    <property type="match status" value="1"/>
</dbReference>
<dbReference type="PANTHER" id="PTHR33993">
    <property type="entry name" value="GLYOXALASE-RELATED"/>
    <property type="match status" value="1"/>
</dbReference>
<gene>
    <name evidence="2" type="ORF">HNR40_005072</name>
</gene>
<dbReference type="EMBL" id="JACHIN010000006">
    <property type="protein sequence ID" value="MBB5079586.1"/>
    <property type="molecule type" value="Genomic_DNA"/>
</dbReference>
<sequence length="248" mass="25945">MLSPAISGAPALVDIATANRAATCDFYSGLFGWTYSSAGDYVYAELDGDVVAGVRSGEQAAWTLYVHADAVETAAKDIEEAGGQVVFGPHQAPGHGEALVAADPAGAVFGLWRTDGPGGFGVGRPGTLTWAELRTIDGGLIDSFYGRLFGYEQRQIGDGRQFDYTVWSAGGQTRLGRHADKSYVLPYWLMQFAVDPDVGTDATVVRVTDLGGSVIGDPVNIPAGRIALVADVSGAIFALIDDARPQAS</sequence>
<evidence type="ECO:0000313" key="2">
    <source>
        <dbReference type="EMBL" id="MBB5079586.1"/>
    </source>
</evidence>
<dbReference type="InterPro" id="IPR052164">
    <property type="entry name" value="Anthracycline_SecMetBiosynth"/>
</dbReference>
<dbReference type="Proteomes" id="UP000568380">
    <property type="component" value="Unassembled WGS sequence"/>
</dbReference>